<dbReference type="OrthoDB" id="309640at2759"/>
<evidence type="ECO:0000313" key="2">
    <source>
        <dbReference type="EMBL" id="CAH0381509.1"/>
    </source>
</evidence>
<dbReference type="EMBL" id="OU963862">
    <property type="protein sequence ID" value="CAH0381509.1"/>
    <property type="molecule type" value="Genomic_DNA"/>
</dbReference>
<keyword evidence="3" id="KW-1185">Reference proteome</keyword>
<dbReference type="GO" id="GO:0019239">
    <property type="term" value="F:deaminase activity"/>
    <property type="evidence" value="ECO:0007669"/>
    <property type="project" value="TreeGrafter"/>
</dbReference>
<evidence type="ECO:0000256" key="1">
    <source>
        <dbReference type="ARBA" id="ARBA00010552"/>
    </source>
</evidence>
<dbReference type="GO" id="GO:0005829">
    <property type="term" value="C:cytosol"/>
    <property type="evidence" value="ECO:0007669"/>
    <property type="project" value="TreeGrafter"/>
</dbReference>
<evidence type="ECO:0000313" key="3">
    <source>
        <dbReference type="Proteomes" id="UP001152759"/>
    </source>
</evidence>
<comment type="similarity">
    <text evidence="1">Belongs to the RutC family.</text>
</comment>
<organism evidence="2 3">
    <name type="scientific">Bemisia tabaci</name>
    <name type="common">Sweetpotato whitefly</name>
    <name type="synonym">Aleurodes tabaci</name>
    <dbReference type="NCBI Taxonomy" id="7038"/>
    <lineage>
        <taxon>Eukaryota</taxon>
        <taxon>Metazoa</taxon>
        <taxon>Ecdysozoa</taxon>
        <taxon>Arthropoda</taxon>
        <taxon>Hexapoda</taxon>
        <taxon>Insecta</taxon>
        <taxon>Pterygota</taxon>
        <taxon>Neoptera</taxon>
        <taxon>Paraneoptera</taxon>
        <taxon>Hemiptera</taxon>
        <taxon>Sternorrhyncha</taxon>
        <taxon>Aleyrodoidea</taxon>
        <taxon>Aleyrodidae</taxon>
        <taxon>Aleyrodinae</taxon>
        <taxon>Bemisia</taxon>
    </lineage>
</organism>
<protein>
    <submittedName>
        <fullName evidence="2">Uncharacterized protein</fullName>
    </submittedName>
</protein>
<dbReference type="PROSITE" id="PS01094">
    <property type="entry name" value="UPF0076"/>
    <property type="match status" value="1"/>
</dbReference>
<dbReference type="FunFam" id="3.30.1330.40:FF:000001">
    <property type="entry name" value="L-PSP family endoribonuclease"/>
    <property type="match status" value="1"/>
</dbReference>
<sequence>MAAVRKIIQSAAAPKPVGPYNQAVLSGNTLYISGVLGLNPSSGKLVAGGAKEQATQIFKNMSEILKEAGGDFKNVVKTTILLADMGDFSTINAVYSENFKEPYPARSTFQVAKLPLEAQVEIEAIAHI</sequence>
<reference evidence="2" key="1">
    <citation type="submission" date="2021-12" db="EMBL/GenBank/DDBJ databases">
        <authorList>
            <person name="King R."/>
        </authorList>
    </citation>
    <scope>NUCLEOTIDE SEQUENCE</scope>
</reference>
<dbReference type="InterPro" id="IPR006056">
    <property type="entry name" value="RidA"/>
</dbReference>
<dbReference type="PANTHER" id="PTHR11803">
    <property type="entry name" value="2-IMINOBUTANOATE/2-IMINOPROPANOATE DEAMINASE RIDA"/>
    <property type="match status" value="1"/>
</dbReference>
<dbReference type="InterPro" id="IPR035959">
    <property type="entry name" value="RutC-like_sf"/>
</dbReference>
<name>A0A9P0EWB0_BEMTA</name>
<dbReference type="InterPro" id="IPR019897">
    <property type="entry name" value="RidA_CS"/>
</dbReference>
<dbReference type="PANTHER" id="PTHR11803:SF39">
    <property type="entry name" value="2-IMINOBUTANOATE_2-IMINOPROPANOATE DEAMINASE"/>
    <property type="match status" value="1"/>
</dbReference>
<dbReference type="Gene3D" id="3.30.1330.40">
    <property type="entry name" value="RutC-like"/>
    <property type="match status" value="1"/>
</dbReference>
<dbReference type="SUPFAM" id="SSF55298">
    <property type="entry name" value="YjgF-like"/>
    <property type="match status" value="1"/>
</dbReference>
<dbReference type="InterPro" id="IPR006175">
    <property type="entry name" value="YjgF/YER057c/UK114"/>
</dbReference>
<dbReference type="Proteomes" id="UP001152759">
    <property type="component" value="Chromosome 1"/>
</dbReference>
<dbReference type="NCBIfam" id="TIGR00004">
    <property type="entry name" value="Rid family detoxifying hydrolase"/>
    <property type="match status" value="1"/>
</dbReference>
<dbReference type="CDD" id="cd00448">
    <property type="entry name" value="YjgF_YER057c_UK114_family"/>
    <property type="match status" value="1"/>
</dbReference>
<accession>A0A9P0EWB0</accession>
<dbReference type="GO" id="GO:0005739">
    <property type="term" value="C:mitochondrion"/>
    <property type="evidence" value="ECO:0007669"/>
    <property type="project" value="TreeGrafter"/>
</dbReference>
<dbReference type="Pfam" id="PF01042">
    <property type="entry name" value="Ribonuc_L-PSP"/>
    <property type="match status" value="1"/>
</dbReference>
<proteinExistence type="inferred from homology"/>
<dbReference type="AlphaFoldDB" id="A0A9P0EWB0"/>
<gene>
    <name evidence="2" type="ORF">BEMITA_LOCUS1153</name>
</gene>
<dbReference type="KEGG" id="btab:109038901"/>